<reference evidence="2" key="1">
    <citation type="journal article" date="2014" name="Int. J. Syst. Evol. Microbiol.">
        <title>Complete genome sequence of Corynebacterium casei LMG S-19264T (=DSM 44701T), isolated from a smear-ripened cheese.</title>
        <authorList>
            <consortium name="US DOE Joint Genome Institute (JGI-PGF)"/>
            <person name="Walter F."/>
            <person name="Albersmeier A."/>
            <person name="Kalinowski J."/>
            <person name="Ruckert C."/>
        </authorList>
    </citation>
    <scope>NUCLEOTIDE SEQUENCE</scope>
    <source>
        <strain evidence="2">CCM 7086</strain>
    </source>
</reference>
<dbReference type="EMBL" id="BMCG01000002">
    <property type="protein sequence ID" value="GGC03906.1"/>
    <property type="molecule type" value="Genomic_DNA"/>
</dbReference>
<keyword evidence="3" id="KW-1185">Reference proteome</keyword>
<feature type="transmembrane region" description="Helical" evidence="1">
    <location>
        <begin position="67"/>
        <end position="100"/>
    </location>
</feature>
<organism evidence="2 3">
    <name type="scientific">Oxalicibacterium flavum</name>
    <dbReference type="NCBI Taxonomy" id="179467"/>
    <lineage>
        <taxon>Bacteria</taxon>
        <taxon>Pseudomonadati</taxon>
        <taxon>Pseudomonadota</taxon>
        <taxon>Betaproteobacteria</taxon>
        <taxon>Burkholderiales</taxon>
        <taxon>Oxalobacteraceae</taxon>
        <taxon>Oxalicibacterium</taxon>
    </lineage>
</organism>
<evidence type="ECO:0000256" key="1">
    <source>
        <dbReference type="SAM" id="Phobius"/>
    </source>
</evidence>
<name>A0A8J2UKX8_9BURK</name>
<proteinExistence type="predicted"/>
<sequence length="119" mass="13740">MNDQLVLDQPLQSAKNLAWWLYIGHGLSLVFSLGMLSFVPLIINYVKRGDTAGTFVHSHHSWQIRSFWWYVVWVVVGGVLWITFIGIPAAMLVWAVAWLWKAYRLIKGLVDLNENRTMP</sequence>
<comment type="caution">
    <text evidence="2">The sequence shown here is derived from an EMBL/GenBank/DDBJ whole genome shotgun (WGS) entry which is preliminary data.</text>
</comment>
<gene>
    <name evidence="2" type="ORF">GCM10007205_11330</name>
</gene>
<reference evidence="2" key="2">
    <citation type="submission" date="2020-09" db="EMBL/GenBank/DDBJ databases">
        <authorList>
            <person name="Sun Q."/>
            <person name="Sedlacek I."/>
        </authorList>
    </citation>
    <scope>NUCLEOTIDE SEQUENCE</scope>
    <source>
        <strain evidence="2">CCM 7086</strain>
    </source>
</reference>
<keyword evidence="1" id="KW-0472">Membrane</keyword>
<evidence type="ECO:0008006" key="4">
    <source>
        <dbReference type="Google" id="ProtNLM"/>
    </source>
</evidence>
<evidence type="ECO:0000313" key="2">
    <source>
        <dbReference type="EMBL" id="GGC03906.1"/>
    </source>
</evidence>
<feature type="transmembrane region" description="Helical" evidence="1">
    <location>
        <begin position="20"/>
        <end position="46"/>
    </location>
</feature>
<dbReference type="RefSeq" id="WP_188395213.1">
    <property type="nucleotide sequence ID" value="NZ_BMCG01000002.1"/>
</dbReference>
<dbReference type="AlphaFoldDB" id="A0A8J2UKX8"/>
<protein>
    <recommendedName>
        <fullName evidence="4">Transmembrane protein</fullName>
    </recommendedName>
</protein>
<accession>A0A8J2UKX8</accession>
<keyword evidence="1" id="KW-0812">Transmembrane</keyword>
<evidence type="ECO:0000313" key="3">
    <source>
        <dbReference type="Proteomes" id="UP000620266"/>
    </source>
</evidence>
<keyword evidence="1" id="KW-1133">Transmembrane helix</keyword>
<dbReference type="Proteomes" id="UP000620266">
    <property type="component" value="Unassembled WGS sequence"/>
</dbReference>